<dbReference type="EMBL" id="OU466859">
    <property type="protein sequence ID" value="CAH2052198.1"/>
    <property type="molecule type" value="Genomic_DNA"/>
</dbReference>
<evidence type="ECO:0000256" key="1">
    <source>
        <dbReference type="SAM" id="MobiDB-lite"/>
    </source>
</evidence>
<feature type="region of interest" description="Disordered" evidence="1">
    <location>
        <begin position="26"/>
        <end position="57"/>
    </location>
</feature>
<dbReference type="AlphaFoldDB" id="A0AAU9S026"/>
<protein>
    <submittedName>
        <fullName evidence="2">Uncharacterized protein</fullName>
    </submittedName>
</protein>
<gene>
    <name evidence="2" type="ORF">TAV2_LOCUS9384</name>
</gene>
<dbReference type="Proteomes" id="UP000836841">
    <property type="component" value="Chromosome 3"/>
</dbReference>
<feature type="compositionally biased region" description="Polar residues" evidence="1">
    <location>
        <begin position="26"/>
        <end position="40"/>
    </location>
</feature>
<reference evidence="2 3" key="1">
    <citation type="submission" date="2022-03" db="EMBL/GenBank/DDBJ databases">
        <authorList>
            <person name="Nunn A."/>
            <person name="Chopra R."/>
            <person name="Nunn A."/>
            <person name="Contreras Garrido A."/>
        </authorList>
    </citation>
    <scope>NUCLEOTIDE SEQUENCE [LARGE SCALE GENOMIC DNA]</scope>
</reference>
<proteinExistence type="predicted"/>
<sequence length="109" mass="12496">MKTTHQRGHHLQTYCWEATTSTSKETVNLSRPPLSESNTIYDLPPLPNGGFKHNDLTEKENNPEMAERLQIPKRTGRFSVCPKRILPPPAPRRSSLALMPFSHSHQLRR</sequence>
<name>A0AAU9S026_THLAR</name>
<evidence type="ECO:0000313" key="3">
    <source>
        <dbReference type="Proteomes" id="UP000836841"/>
    </source>
</evidence>
<accession>A0AAU9S026</accession>
<feature type="region of interest" description="Disordered" evidence="1">
    <location>
        <begin position="80"/>
        <end position="109"/>
    </location>
</feature>
<evidence type="ECO:0000313" key="2">
    <source>
        <dbReference type="EMBL" id="CAH2052198.1"/>
    </source>
</evidence>
<keyword evidence="3" id="KW-1185">Reference proteome</keyword>
<organism evidence="2 3">
    <name type="scientific">Thlaspi arvense</name>
    <name type="common">Field penny-cress</name>
    <dbReference type="NCBI Taxonomy" id="13288"/>
    <lineage>
        <taxon>Eukaryota</taxon>
        <taxon>Viridiplantae</taxon>
        <taxon>Streptophyta</taxon>
        <taxon>Embryophyta</taxon>
        <taxon>Tracheophyta</taxon>
        <taxon>Spermatophyta</taxon>
        <taxon>Magnoliopsida</taxon>
        <taxon>eudicotyledons</taxon>
        <taxon>Gunneridae</taxon>
        <taxon>Pentapetalae</taxon>
        <taxon>rosids</taxon>
        <taxon>malvids</taxon>
        <taxon>Brassicales</taxon>
        <taxon>Brassicaceae</taxon>
        <taxon>Thlaspideae</taxon>
        <taxon>Thlaspi</taxon>
    </lineage>
</organism>